<evidence type="ECO:0000313" key="1">
    <source>
        <dbReference type="EMBL" id="KKL25734.1"/>
    </source>
</evidence>
<feature type="non-terminal residue" evidence="1">
    <location>
        <position position="487"/>
    </location>
</feature>
<organism evidence="1">
    <name type="scientific">marine sediment metagenome</name>
    <dbReference type="NCBI Taxonomy" id="412755"/>
    <lineage>
        <taxon>unclassified sequences</taxon>
        <taxon>metagenomes</taxon>
        <taxon>ecological metagenomes</taxon>
    </lineage>
</organism>
<proteinExistence type="predicted"/>
<gene>
    <name evidence="1" type="ORF">LCGC14_2402330</name>
</gene>
<accession>A0A0F9BV49</accession>
<reference evidence="1" key="1">
    <citation type="journal article" date="2015" name="Nature">
        <title>Complex archaea that bridge the gap between prokaryotes and eukaryotes.</title>
        <authorList>
            <person name="Spang A."/>
            <person name="Saw J.H."/>
            <person name="Jorgensen S.L."/>
            <person name="Zaremba-Niedzwiedzka K."/>
            <person name="Martijn J."/>
            <person name="Lind A.E."/>
            <person name="van Eijk R."/>
            <person name="Schleper C."/>
            <person name="Guy L."/>
            <person name="Ettema T.J."/>
        </authorList>
    </citation>
    <scope>NUCLEOTIDE SEQUENCE</scope>
</reference>
<name>A0A0F9BV49_9ZZZZ</name>
<protein>
    <submittedName>
        <fullName evidence="1">Uncharacterized protein</fullName>
    </submittedName>
</protein>
<dbReference type="EMBL" id="LAZR01036107">
    <property type="protein sequence ID" value="KKL25734.1"/>
    <property type="molecule type" value="Genomic_DNA"/>
</dbReference>
<dbReference type="AlphaFoldDB" id="A0A0F9BV49"/>
<comment type="caution">
    <text evidence="1">The sequence shown here is derived from an EMBL/GenBank/DDBJ whole genome shotgun (WGS) entry which is preliminary data.</text>
</comment>
<sequence length="487" mass="59142">MELSADGAVIDDRSDIWRQSIDSSENTWESKDIKNTLVNAIRETMQRLYDNDPDLFYKCFKVLSDYKSPIFIRIQMRFVELYPKLLEDDLKSFLTNVEIFKDYRYWHEFYKLLKNNFSKLDEDVKRVYLKWVEKGLDLKKYEKYLEQFEAPEERKKRESSLKNNWMLKHLEPVKECLPSHLSSEYEQLVSLLGELNQPDYNRKHLRPRFISESLYSENQIKEMETNELKNIFLEWKNKKEDNLEEPSKILFGSRISNVISEMPVKYYDLITEFKTYPVDFLPYIIDGFIIALRNNANFNLEKFFQEINKIFVYLTEHFKTDSLSDDIVEVHKKIIEIIIFFLNKTSKNILFEYRAEVEKIIKFYLNCNEIHETFPNIDTAHKLPYFKQSVKWNNMNALLQYCYFICENEADNQYYLIEFVQYNLERLIEESITSDKIILAWFAYHIYYLYHLDKDWMKNNLNKIFPESRKNRELWRLSLESYLSCPY</sequence>